<dbReference type="InterPro" id="IPR050458">
    <property type="entry name" value="LolB"/>
</dbReference>
<proteinExistence type="predicted"/>
<dbReference type="OrthoDB" id="9789979at2"/>
<accession>A0A316FT71</accession>
<name>A0A316FT71_9GAMM</name>
<dbReference type="Gene3D" id="3.40.50.410">
    <property type="entry name" value="von Willebrand factor, type A domain"/>
    <property type="match status" value="1"/>
</dbReference>
<dbReference type="InterPro" id="IPR036465">
    <property type="entry name" value="vWFA_dom_sf"/>
</dbReference>
<sequence>MMNREVRRRWRLILGKESSSLQDGNQSQKLGSKDSMRDESLEYLYQREYKNRGDRSGGMEKGELAPATWLSRVRKVFPKTTTDYLQKQAIERYQLTQLLTDPEVLRKEKPNIDLVQTLLTFKNHLPEKTMVEVRRIIRTVCEELEQQLSQKVMTMFSSRRIRHKHGGHKQLNNMDWNASIRRSLKNYNQEYDSLILQQLYFYQRQNKQVPWDLYILVDQSGSMLSSIIHSAVLAAIFCGVGSLNTHLILFDTEVVDLTDQVGDPIENLLAVQLGGGTDIGYAVNYAASKVTNPKRSMFVVNSDFYEGGVTEVLYREIKNLKESEVHLLGLAALNNTDTPCYDEEIARVLVSLGMPVGAMTPDKLAQWVSDCMGAA</sequence>
<gene>
    <name evidence="1" type="ORF">C8D97_10594</name>
</gene>
<evidence type="ECO:0000313" key="1">
    <source>
        <dbReference type="EMBL" id="PWK51779.1"/>
    </source>
</evidence>
<dbReference type="InterPro" id="IPR008912">
    <property type="entry name" value="Uncharacterised_CoxE"/>
</dbReference>
<dbReference type="PANTHER" id="PTHR30634">
    <property type="entry name" value="OUTER MEMBRANE LOLAB LIPOPROTEIN INSERTION APPARATUS"/>
    <property type="match status" value="1"/>
</dbReference>
<dbReference type="AlphaFoldDB" id="A0A316FT71"/>
<dbReference type="Pfam" id="PF05762">
    <property type="entry name" value="VWA_CoxE"/>
    <property type="match status" value="1"/>
</dbReference>
<comment type="caution">
    <text evidence="1">The sequence shown here is derived from an EMBL/GenBank/DDBJ whole genome shotgun (WGS) entry which is preliminary data.</text>
</comment>
<dbReference type="PANTHER" id="PTHR30634:SF16">
    <property type="entry name" value="OUTER-MEMBRANE LIPOPROTEIN LOLB"/>
    <property type="match status" value="1"/>
</dbReference>
<keyword evidence="2" id="KW-1185">Reference proteome</keyword>
<dbReference type="RefSeq" id="WP_109763173.1">
    <property type="nucleotide sequence ID" value="NZ_QGGU01000005.1"/>
</dbReference>
<evidence type="ECO:0000313" key="2">
    <source>
        <dbReference type="Proteomes" id="UP000245790"/>
    </source>
</evidence>
<reference evidence="1 2" key="1">
    <citation type="submission" date="2018-05" db="EMBL/GenBank/DDBJ databases">
        <title>Genomic Encyclopedia of Type Strains, Phase IV (KMG-IV): sequencing the most valuable type-strain genomes for metagenomic binning, comparative biology and taxonomic classification.</title>
        <authorList>
            <person name="Goeker M."/>
        </authorList>
    </citation>
    <scope>NUCLEOTIDE SEQUENCE [LARGE SCALE GENOMIC DNA]</scope>
    <source>
        <strain evidence="1 2">DSM 25350</strain>
    </source>
</reference>
<protein>
    <submittedName>
        <fullName evidence="1">VWA domain containing CoxE-like protein</fullName>
    </submittedName>
</protein>
<dbReference type="EMBL" id="QGGU01000005">
    <property type="protein sequence ID" value="PWK51779.1"/>
    <property type="molecule type" value="Genomic_DNA"/>
</dbReference>
<organism evidence="1 2">
    <name type="scientific">Pleionea mediterranea</name>
    <dbReference type="NCBI Taxonomy" id="523701"/>
    <lineage>
        <taxon>Bacteria</taxon>
        <taxon>Pseudomonadati</taxon>
        <taxon>Pseudomonadota</taxon>
        <taxon>Gammaproteobacteria</taxon>
        <taxon>Oceanospirillales</taxon>
        <taxon>Pleioneaceae</taxon>
        <taxon>Pleionea</taxon>
    </lineage>
</organism>
<dbReference type="SUPFAM" id="SSF53300">
    <property type="entry name" value="vWA-like"/>
    <property type="match status" value="1"/>
</dbReference>
<dbReference type="Proteomes" id="UP000245790">
    <property type="component" value="Unassembled WGS sequence"/>
</dbReference>